<protein>
    <submittedName>
        <fullName evidence="1">Uncharacterized protein</fullName>
    </submittedName>
</protein>
<accession>A0ACC2PDA3</accession>
<dbReference type="Proteomes" id="UP001239111">
    <property type="component" value="Chromosome 1"/>
</dbReference>
<keyword evidence="2" id="KW-1185">Reference proteome</keyword>
<evidence type="ECO:0000313" key="1">
    <source>
        <dbReference type="EMBL" id="KAJ8681579.1"/>
    </source>
</evidence>
<sequence>MVSAGMACVKYVLFLFNLIFAITGVALITVGTVIILMYNGYSNFVDIWLFAVPVLMIIIGIVVFVTSFCGCCGAVKESPCMIITFSVMLLLILVFEVGAGLSGYVMRSNLSSMLEKCMNNTLVDYNKRDDYRRSWDIIQYDFQCCGVINPSDWTKAGFRDDTLPKSCCTELPTSRPVCDRNAIKSHTEGCKKQFQNTIEKNGMILGVFGLGIALIQLVGVLFACCLARSVRREYETV</sequence>
<proteinExistence type="predicted"/>
<dbReference type="EMBL" id="CM056741">
    <property type="protein sequence ID" value="KAJ8681579.1"/>
    <property type="molecule type" value="Genomic_DNA"/>
</dbReference>
<comment type="caution">
    <text evidence="1">The sequence shown here is derived from an EMBL/GenBank/DDBJ whole genome shotgun (WGS) entry which is preliminary data.</text>
</comment>
<organism evidence="1 2">
    <name type="scientific">Eretmocerus hayati</name>
    <dbReference type="NCBI Taxonomy" id="131215"/>
    <lineage>
        <taxon>Eukaryota</taxon>
        <taxon>Metazoa</taxon>
        <taxon>Ecdysozoa</taxon>
        <taxon>Arthropoda</taxon>
        <taxon>Hexapoda</taxon>
        <taxon>Insecta</taxon>
        <taxon>Pterygota</taxon>
        <taxon>Neoptera</taxon>
        <taxon>Endopterygota</taxon>
        <taxon>Hymenoptera</taxon>
        <taxon>Apocrita</taxon>
        <taxon>Proctotrupomorpha</taxon>
        <taxon>Chalcidoidea</taxon>
        <taxon>Aphelinidae</taxon>
        <taxon>Aphelininae</taxon>
        <taxon>Eretmocerus</taxon>
    </lineage>
</organism>
<name>A0ACC2PDA3_9HYME</name>
<gene>
    <name evidence="1" type="ORF">QAD02_017371</name>
</gene>
<evidence type="ECO:0000313" key="2">
    <source>
        <dbReference type="Proteomes" id="UP001239111"/>
    </source>
</evidence>
<reference evidence="1" key="1">
    <citation type="submission" date="2023-04" db="EMBL/GenBank/DDBJ databases">
        <title>A chromosome-level genome assembly of the parasitoid wasp Eretmocerus hayati.</title>
        <authorList>
            <person name="Zhong Y."/>
            <person name="Liu S."/>
            <person name="Liu Y."/>
        </authorList>
    </citation>
    <scope>NUCLEOTIDE SEQUENCE</scope>
    <source>
        <strain evidence="1">ZJU_SS_LIU_2023</strain>
    </source>
</reference>